<dbReference type="Proteomes" id="UP000002217">
    <property type="component" value="Chromosome"/>
</dbReference>
<evidence type="ECO:0000256" key="2">
    <source>
        <dbReference type="ARBA" id="ARBA00022475"/>
    </source>
</evidence>
<dbReference type="GO" id="GO:0043709">
    <property type="term" value="P:cell adhesion involved in single-species biofilm formation"/>
    <property type="evidence" value="ECO:0007669"/>
    <property type="project" value="TreeGrafter"/>
</dbReference>
<dbReference type="NCBIfam" id="TIGR00254">
    <property type="entry name" value="GGDEF"/>
    <property type="match status" value="1"/>
</dbReference>
<dbReference type="FunFam" id="3.30.70.270:FF:000001">
    <property type="entry name" value="Diguanylate cyclase domain protein"/>
    <property type="match status" value="1"/>
</dbReference>
<sequence length="368" mass="41571">MFRQLFVNFTIIISAISITAHMFREKELVHSSPISSRIIFGICSGVLGIILMIFSIQVLPNIIVDFRNVAAIWSAIYGGPVSAIITCMIIGSFRVLYFGLTDSSIAALINISFMAIGFSFICRQSFSMRKKYAICVIYAIFISSIAFYLVLTNNNVLVKVLLYFSIGTIIVTYFMYYLTEFHIKLNSLYRKFRSEAKQDFLTGLNNVRGFDEEINFLMNNSKQTSHVVSLLFIDIDFFKKINDTYGHIAGDAILIELADLLPKLCSYKDTVSRNGGEEFSIILRDCPLSKAIEVAERIRSIIEKYPFKLLNNNIINITVSIGVANYPDTIDEINKLIEKADTSLYKAKRTGRNKVSIIQDDEGLCPNT</sequence>
<dbReference type="GO" id="GO:1902201">
    <property type="term" value="P:negative regulation of bacterial-type flagellum-dependent cell motility"/>
    <property type="evidence" value="ECO:0007669"/>
    <property type="project" value="TreeGrafter"/>
</dbReference>
<evidence type="ECO:0000256" key="3">
    <source>
        <dbReference type="ARBA" id="ARBA00022692"/>
    </source>
</evidence>
<keyword evidence="9" id="KW-1185">Reference proteome</keyword>
<reference evidence="8 9" key="1">
    <citation type="journal article" date="2009" name="Stand. Genomic Sci.">
        <title>Complete genome sequence of Desulfotomaculum acetoxidans type strain (5575).</title>
        <authorList>
            <person name="Spring S."/>
            <person name="Lapidus A."/>
            <person name="Schroder M."/>
            <person name="Gleim D."/>
            <person name="Sims D."/>
            <person name="Meincke L."/>
            <person name="Glavina Del Rio T."/>
            <person name="Tice H."/>
            <person name="Copeland A."/>
            <person name="Cheng J.F."/>
            <person name="Lucas S."/>
            <person name="Chen F."/>
            <person name="Nolan M."/>
            <person name="Bruce D."/>
            <person name="Goodwin L."/>
            <person name="Pitluck S."/>
            <person name="Ivanova N."/>
            <person name="Mavromatis K."/>
            <person name="Mikhailova N."/>
            <person name="Pati A."/>
            <person name="Chen A."/>
            <person name="Palaniappan K."/>
            <person name="Land M."/>
            <person name="Hauser L."/>
            <person name="Chang Y.J."/>
            <person name="Jeffries C.D."/>
            <person name="Chain P."/>
            <person name="Saunders E."/>
            <person name="Brettin T."/>
            <person name="Detter J.C."/>
            <person name="Goker M."/>
            <person name="Bristow J."/>
            <person name="Eisen J.A."/>
            <person name="Markowitz V."/>
            <person name="Hugenholtz P."/>
            <person name="Kyrpides N.C."/>
            <person name="Klenk H.P."/>
            <person name="Han C."/>
        </authorList>
    </citation>
    <scope>NUCLEOTIDE SEQUENCE [LARGE SCALE GENOMIC DNA]</scope>
    <source>
        <strain evidence="9">ATCC 49208 / DSM 771 / VKM B-1644</strain>
    </source>
</reference>
<name>C8W1N2_DESAS</name>
<evidence type="ECO:0000256" key="6">
    <source>
        <dbReference type="SAM" id="Phobius"/>
    </source>
</evidence>
<dbReference type="InterPro" id="IPR000160">
    <property type="entry name" value="GGDEF_dom"/>
</dbReference>
<dbReference type="KEGG" id="dae:Dtox_2725"/>
<dbReference type="SUPFAM" id="SSF55073">
    <property type="entry name" value="Nucleotide cyclase"/>
    <property type="match status" value="1"/>
</dbReference>
<feature type="transmembrane region" description="Helical" evidence="6">
    <location>
        <begin position="133"/>
        <end position="151"/>
    </location>
</feature>
<dbReference type="eggNOG" id="COG3706">
    <property type="taxonomic scope" value="Bacteria"/>
</dbReference>
<dbReference type="PANTHER" id="PTHR45138">
    <property type="entry name" value="REGULATORY COMPONENTS OF SENSORY TRANSDUCTION SYSTEM"/>
    <property type="match status" value="1"/>
</dbReference>
<dbReference type="STRING" id="485916.Dtox_2725"/>
<feature type="transmembrane region" description="Helical" evidence="6">
    <location>
        <begin position="157"/>
        <end position="178"/>
    </location>
</feature>
<dbReference type="PANTHER" id="PTHR45138:SF9">
    <property type="entry name" value="DIGUANYLATE CYCLASE DGCM-RELATED"/>
    <property type="match status" value="1"/>
</dbReference>
<dbReference type="HOGENOM" id="CLU_000445_11_1_9"/>
<feature type="transmembrane region" description="Helical" evidence="6">
    <location>
        <begin position="5"/>
        <end position="23"/>
    </location>
</feature>
<feature type="transmembrane region" description="Helical" evidence="6">
    <location>
        <begin position="103"/>
        <end position="121"/>
    </location>
</feature>
<keyword evidence="4 6" id="KW-1133">Transmembrane helix</keyword>
<dbReference type="PROSITE" id="PS50887">
    <property type="entry name" value="GGDEF"/>
    <property type="match status" value="1"/>
</dbReference>
<dbReference type="CDD" id="cd01949">
    <property type="entry name" value="GGDEF"/>
    <property type="match status" value="1"/>
</dbReference>
<dbReference type="Pfam" id="PF00990">
    <property type="entry name" value="GGDEF"/>
    <property type="match status" value="1"/>
</dbReference>
<evidence type="ECO:0000313" key="9">
    <source>
        <dbReference type="Proteomes" id="UP000002217"/>
    </source>
</evidence>
<dbReference type="InterPro" id="IPR043128">
    <property type="entry name" value="Rev_trsase/Diguanyl_cyclase"/>
</dbReference>
<keyword evidence="2" id="KW-1003">Cell membrane</keyword>
<evidence type="ECO:0000256" key="1">
    <source>
        <dbReference type="ARBA" id="ARBA00004651"/>
    </source>
</evidence>
<dbReference type="InterPro" id="IPR029787">
    <property type="entry name" value="Nucleotide_cyclase"/>
</dbReference>
<dbReference type="AlphaFoldDB" id="C8W1N2"/>
<dbReference type="GO" id="GO:0005886">
    <property type="term" value="C:plasma membrane"/>
    <property type="evidence" value="ECO:0007669"/>
    <property type="project" value="UniProtKB-SubCell"/>
</dbReference>
<evidence type="ECO:0000313" key="8">
    <source>
        <dbReference type="EMBL" id="ACV63503.1"/>
    </source>
</evidence>
<feature type="domain" description="GGDEF" evidence="7">
    <location>
        <begin position="226"/>
        <end position="360"/>
    </location>
</feature>
<keyword evidence="3 6" id="KW-0812">Transmembrane</keyword>
<evidence type="ECO:0000256" key="5">
    <source>
        <dbReference type="ARBA" id="ARBA00023136"/>
    </source>
</evidence>
<dbReference type="InterPro" id="IPR011620">
    <property type="entry name" value="Sig_transdc_His_kinase_LytS_TM"/>
</dbReference>
<dbReference type="InterPro" id="IPR050469">
    <property type="entry name" value="Diguanylate_Cyclase"/>
</dbReference>
<feature type="transmembrane region" description="Helical" evidence="6">
    <location>
        <begin position="38"/>
        <end position="59"/>
    </location>
</feature>
<dbReference type="SMART" id="SM00267">
    <property type="entry name" value="GGDEF"/>
    <property type="match status" value="1"/>
</dbReference>
<dbReference type="EMBL" id="CP001720">
    <property type="protein sequence ID" value="ACV63503.1"/>
    <property type="molecule type" value="Genomic_DNA"/>
</dbReference>
<dbReference type="GO" id="GO:0000155">
    <property type="term" value="F:phosphorelay sensor kinase activity"/>
    <property type="evidence" value="ECO:0007669"/>
    <property type="project" value="InterPro"/>
</dbReference>
<dbReference type="Pfam" id="PF07694">
    <property type="entry name" value="5TM-5TMR_LYT"/>
    <property type="match status" value="1"/>
</dbReference>
<feature type="transmembrane region" description="Helical" evidence="6">
    <location>
        <begin position="71"/>
        <end position="97"/>
    </location>
</feature>
<dbReference type="GO" id="GO:0071555">
    <property type="term" value="P:cell wall organization"/>
    <property type="evidence" value="ECO:0007669"/>
    <property type="project" value="InterPro"/>
</dbReference>
<dbReference type="GO" id="GO:0052621">
    <property type="term" value="F:diguanylate cyclase activity"/>
    <property type="evidence" value="ECO:0007669"/>
    <property type="project" value="TreeGrafter"/>
</dbReference>
<gene>
    <name evidence="8" type="ordered locus">Dtox_2725</name>
</gene>
<dbReference type="OrthoDB" id="9805474at2"/>
<accession>C8W1N2</accession>
<organism evidence="8 9">
    <name type="scientific">Desulfofarcimen acetoxidans (strain ATCC 49208 / DSM 771 / KCTC 5769 / VKM B-1644 / 5575)</name>
    <name type="common">Desulfotomaculum acetoxidans</name>
    <dbReference type="NCBI Taxonomy" id="485916"/>
    <lineage>
        <taxon>Bacteria</taxon>
        <taxon>Bacillati</taxon>
        <taxon>Bacillota</taxon>
        <taxon>Clostridia</taxon>
        <taxon>Eubacteriales</taxon>
        <taxon>Peptococcaceae</taxon>
        <taxon>Desulfofarcimen</taxon>
    </lineage>
</organism>
<proteinExistence type="predicted"/>
<dbReference type="Gene3D" id="3.30.70.270">
    <property type="match status" value="1"/>
</dbReference>
<protein>
    <submittedName>
        <fullName evidence="8">Diguanylate cyclase</fullName>
    </submittedName>
</protein>
<evidence type="ECO:0000259" key="7">
    <source>
        <dbReference type="PROSITE" id="PS50887"/>
    </source>
</evidence>
<dbReference type="RefSeq" id="WP_015758197.1">
    <property type="nucleotide sequence ID" value="NC_013216.1"/>
</dbReference>
<comment type="subcellular location">
    <subcellularLocation>
        <location evidence="1">Cell membrane</location>
        <topology evidence="1">Multi-pass membrane protein</topology>
    </subcellularLocation>
</comment>
<keyword evidence="5 6" id="KW-0472">Membrane</keyword>
<evidence type="ECO:0000256" key="4">
    <source>
        <dbReference type="ARBA" id="ARBA00022989"/>
    </source>
</evidence>